<gene>
    <name evidence="1" type="ORF">E2C01_088729</name>
</gene>
<dbReference type="EMBL" id="VSRR010095422">
    <property type="protein sequence ID" value="MPC93595.1"/>
    <property type="molecule type" value="Genomic_DNA"/>
</dbReference>
<proteinExistence type="predicted"/>
<sequence>MHHHHAIQIYHYKSYLTLTIHHSIYDEDLDSLPLQRGFPNIILRRISRQAHLGYREWESWVHRVLQGQDATSYVSEERGDV</sequence>
<evidence type="ECO:0000313" key="2">
    <source>
        <dbReference type="Proteomes" id="UP000324222"/>
    </source>
</evidence>
<dbReference type="Proteomes" id="UP000324222">
    <property type="component" value="Unassembled WGS sequence"/>
</dbReference>
<keyword evidence="2" id="KW-1185">Reference proteome</keyword>
<reference evidence="1 2" key="1">
    <citation type="submission" date="2019-05" db="EMBL/GenBank/DDBJ databases">
        <title>Another draft genome of Portunus trituberculatus and its Hox gene families provides insights of decapod evolution.</title>
        <authorList>
            <person name="Jeong J.-H."/>
            <person name="Song I."/>
            <person name="Kim S."/>
            <person name="Choi T."/>
            <person name="Kim D."/>
            <person name="Ryu S."/>
            <person name="Kim W."/>
        </authorList>
    </citation>
    <scope>NUCLEOTIDE SEQUENCE [LARGE SCALE GENOMIC DNA]</scope>
    <source>
        <tissue evidence="1">Muscle</tissue>
    </source>
</reference>
<name>A0A5B7JG85_PORTR</name>
<dbReference type="AlphaFoldDB" id="A0A5B7JG85"/>
<comment type="caution">
    <text evidence="1">The sequence shown here is derived from an EMBL/GenBank/DDBJ whole genome shotgun (WGS) entry which is preliminary data.</text>
</comment>
<evidence type="ECO:0000313" key="1">
    <source>
        <dbReference type="EMBL" id="MPC93595.1"/>
    </source>
</evidence>
<organism evidence="1 2">
    <name type="scientific">Portunus trituberculatus</name>
    <name type="common">Swimming crab</name>
    <name type="synonym">Neptunus trituberculatus</name>
    <dbReference type="NCBI Taxonomy" id="210409"/>
    <lineage>
        <taxon>Eukaryota</taxon>
        <taxon>Metazoa</taxon>
        <taxon>Ecdysozoa</taxon>
        <taxon>Arthropoda</taxon>
        <taxon>Crustacea</taxon>
        <taxon>Multicrustacea</taxon>
        <taxon>Malacostraca</taxon>
        <taxon>Eumalacostraca</taxon>
        <taxon>Eucarida</taxon>
        <taxon>Decapoda</taxon>
        <taxon>Pleocyemata</taxon>
        <taxon>Brachyura</taxon>
        <taxon>Eubrachyura</taxon>
        <taxon>Portunoidea</taxon>
        <taxon>Portunidae</taxon>
        <taxon>Portuninae</taxon>
        <taxon>Portunus</taxon>
    </lineage>
</organism>
<protein>
    <submittedName>
        <fullName evidence="1">Uncharacterized protein</fullName>
    </submittedName>
</protein>
<accession>A0A5B7JG85</accession>